<dbReference type="Proteomes" id="UP001172386">
    <property type="component" value="Unassembled WGS sequence"/>
</dbReference>
<organism evidence="1 2">
    <name type="scientific">Neophaeococcomyces mojaviensis</name>
    <dbReference type="NCBI Taxonomy" id="3383035"/>
    <lineage>
        <taxon>Eukaryota</taxon>
        <taxon>Fungi</taxon>
        <taxon>Dikarya</taxon>
        <taxon>Ascomycota</taxon>
        <taxon>Pezizomycotina</taxon>
        <taxon>Eurotiomycetes</taxon>
        <taxon>Chaetothyriomycetidae</taxon>
        <taxon>Chaetothyriales</taxon>
        <taxon>Chaetothyriales incertae sedis</taxon>
        <taxon>Neophaeococcomyces</taxon>
    </lineage>
</organism>
<keyword evidence="2" id="KW-1185">Reference proteome</keyword>
<dbReference type="EMBL" id="JAPDRQ010000010">
    <property type="protein sequence ID" value="KAJ9663184.1"/>
    <property type="molecule type" value="Genomic_DNA"/>
</dbReference>
<protein>
    <submittedName>
        <fullName evidence="1">Uncharacterized protein</fullName>
    </submittedName>
</protein>
<evidence type="ECO:0000313" key="1">
    <source>
        <dbReference type="EMBL" id="KAJ9663184.1"/>
    </source>
</evidence>
<name>A0ACC3AIE0_9EURO</name>
<evidence type="ECO:0000313" key="2">
    <source>
        <dbReference type="Proteomes" id="UP001172386"/>
    </source>
</evidence>
<proteinExistence type="predicted"/>
<accession>A0ACC3AIE0</accession>
<gene>
    <name evidence="1" type="ORF">H2198_000945</name>
</gene>
<reference evidence="1" key="1">
    <citation type="submission" date="2022-10" db="EMBL/GenBank/DDBJ databases">
        <title>Culturing micro-colonial fungi from biological soil crusts in the Mojave desert and describing Neophaeococcomyces mojavensis, and introducing the new genera and species Taxawa tesnikishii.</title>
        <authorList>
            <person name="Kurbessoian T."/>
            <person name="Stajich J.E."/>
        </authorList>
    </citation>
    <scope>NUCLEOTIDE SEQUENCE</scope>
    <source>
        <strain evidence="1">JES_112</strain>
    </source>
</reference>
<sequence>MPRPQHHVNFDENSPLIRPQRKSEDSDVDSGPLSDPSPTSENDQQLEDSFAENKSSLYLFLLVLSLGGLQIVWSVELSNGSPYLLSLGMSKALVAFVWLAGPMTGVLVQPYIGMLSDRCRVRWGKRKPFMVGGTLGTVAASLLLAYARQIIRAIGGWPDDSPYDGYWKGFTIAFATVMMWVLDFSINTVQASIRAFIVDGAPSHQQESANAWASRITGVGNVLGYIFGYLNLPKHLKFLGGEQFQVLCALASIVLSSTVLITVLTIKERNPQNEPPSKDDNETGILAFFKTVLQSIKRLPTPIRMVCQIQFFHWMGWFPFLFYITTYVGQLYVDPKLKPDMTPGEVDKLWGKATRMGTFALLIYAIVSLASNVILPFLVVPTYKSDIPPADGHITPISPITTRARSFSYNEAAHQRMTPRRTASTMSASQNGELFSKPAPPFMQRLQERAHIPGFTLRRAWMLAQLLFSACMFSTFFISSSLGATIMVAVVGISWSLTLWAPFALISAEISKRDETRRTKQRQKLLDGTADSFYNDEDNEEDRAGIILGLHNVAVSAPQVIATLISSAVFKLLQKPRNVPGDLSVAWTLRLGGVAGLAAAYMTWKMTESANPEEDEQDVSA</sequence>
<comment type="caution">
    <text evidence="1">The sequence shown here is derived from an EMBL/GenBank/DDBJ whole genome shotgun (WGS) entry which is preliminary data.</text>
</comment>